<evidence type="ECO:0000256" key="1">
    <source>
        <dbReference type="SAM" id="MobiDB-lite"/>
    </source>
</evidence>
<feature type="region of interest" description="Disordered" evidence="1">
    <location>
        <begin position="63"/>
        <end position="82"/>
    </location>
</feature>
<feature type="domain" description="Ubiquitin-like" evidence="2">
    <location>
        <begin position="99"/>
        <end position="201"/>
    </location>
</feature>
<name>A0A7S2GPZ3_9STRA</name>
<dbReference type="SUPFAM" id="SSF54236">
    <property type="entry name" value="Ubiquitin-like"/>
    <property type="match status" value="2"/>
</dbReference>
<sequence length="308" mass="34811">MRILILARGRTVPPEIGSYRGECLSLEIELATTIRDLKLILYRVKGSPFPELGLTPARQALSFRGEPLGSNDNSKDESRSLSDYGIEDGSELGLRLKLIRIFIRTRERPLCPQVQVKRGLVFDMVVEPSSTVREIKMMIQARVKGSPSKQLSLEPARQALYFREVATGTSDRTEKNLTRQALDESLSLSSIGVQDGSELLLKVLSAPLPEVTGQLPWHKFTGEDRSLVPKRPHVEGRIHRTPMEQRLFFKHGGHPELKNSFAPKETEQLNLCVRRQVAAFNKEYTTTFKASFPSPRREEDHNRRGSIV</sequence>
<dbReference type="AlphaFoldDB" id="A0A7S2GPZ3"/>
<proteinExistence type="predicted"/>
<dbReference type="CDD" id="cd17039">
    <property type="entry name" value="Ubl_ubiquitin_like"/>
    <property type="match status" value="2"/>
</dbReference>
<protein>
    <recommendedName>
        <fullName evidence="2">Ubiquitin-like domain-containing protein</fullName>
    </recommendedName>
</protein>
<evidence type="ECO:0000313" key="3">
    <source>
        <dbReference type="EMBL" id="CAD9462467.1"/>
    </source>
</evidence>
<feature type="domain" description="Ubiquitin-like" evidence="2">
    <location>
        <begin position="1"/>
        <end position="97"/>
    </location>
</feature>
<dbReference type="InterPro" id="IPR000626">
    <property type="entry name" value="Ubiquitin-like_dom"/>
</dbReference>
<dbReference type="InterPro" id="IPR029071">
    <property type="entry name" value="Ubiquitin-like_domsf"/>
</dbReference>
<dbReference type="EMBL" id="HBGS01048173">
    <property type="protein sequence ID" value="CAD9462467.1"/>
    <property type="molecule type" value="Transcribed_RNA"/>
</dbReference>
<reference evidence="3" key="1">
    <citation type="submission" date="2021-01" db="EMBL/GenBank/DDBJ databases">
        <authorList>
            <person name="Corre E."/>
            <person name="Pelletier E."/>
            <person name="Niang G."/>
            <person name="Scheremetjew M."/>
            <person name="Finn R."/>
            <person name="Kale V."/>
            <person name="Holt S."/>
            <person name="Cochrane G."/>
            <person name="Meng A."/>
            <person name="Brown T."/>
            <person name="Cohen L."/>
        </authorList>
    </citation>
    <scope>NUCLEOTIDE SEQUENCE</scope>
    <source>
        <strain evidence="3">CCMP1381</strain>
    </source>
</reference>
<gene>
    <name evidence="3" type="ORF">DSPE1174_LOCUS25053</name>
</gene>
<dbReference type="PROSITE" id="PS50053">
    <property type="entry name" value="UBIQUITIN_2"/>
    <property type="match status" value="2"/>
</dbReference>
<organism evidence="3">
    <name type="scientific">Octactis speculum</name>
    <dbReference type="NCBI Taxonomy" id="3111310"/>
    <lineage>
        <taxon>Eukaryota</taxon>
        <taxon>Sar</taxon>
        <taxon>Stramenopiles</taxon>
        <taxon>Ochrophyta</taxon>
        <taxon>Dictyochophyceae</taxon>
        <taxon>Dictyochales</taxon>
        <taxon>Dictyochaceae</taxon>
        <taxon>Octactis</taxon>
    </lineage>
</organism>
<evidence type="ECO:0000259" key="2">
    <source>
        <dbReference type="PROSITE" id="PS50053"/>
    </source>
</evidence>
<dbReference type="Gene3D" id="3.10.20.90">
    <property type="entry name" value="Phosphatidylinositol 3-kinase Catalytic Subunit, Chain A, domain 1"/>
    <property type="match status" value="2"/>
</dbReference>
<accession>A0A7S2GPZ3</accession>